<organism evidence="1 2">
    <name type="scientific">Hasllibacter halocynthiae</name>
    <dbReference type="NCBI Taxonomy" id="595589"/>
    <lineage>
        <taxon>Bacteria</taxon>
        <taxon>Pseudomonadati</taxon>
        <taxon>Pseudomonadota</taxon>
        <taxon>Alphaproteobacteria</taxon>
        <taxon>Rhodobacterales</taxon>
        <taxon>Roseobacteraceae</taxon>
        <taxon>Hasllibacter</taxon>
    </lineage>
</organism>
<evidence type="ECO:0008006" key="3">
    <source>
        <dbReference type="Google" id="ProtNLM"/>
    </source>
</evidence>
<comment type="caution">
    <text evidence="1">The sequence shown here is derived from an EMBL/GenBank/DDBJ whole genome shotgun (WGS) entry which is preliminary data.</text>
</comment>
<evidence type="ECO:0000313" key="1">
    <source>
        <dbReference type="EMBL" id="PRY94874.1"/>
    </source>
</evidence>
<dbReference type="RefSeq" id="WP_106159329.1">
    <property type="nucleotide sequence ID" value="NZ_PVTT01000001.1"/>
</dbReference>
<dbReference type="Proteomes" id="UP000238801">
    <property type="component" value="Unassembled WGS sequence"/>
</dbReference>
<dbReference type="Pfam" id="PF05762">
    <property type="entry name" value="VWA_CoxE"/>
    <property type="match status" value="1"/>
</dbReference>
<gene>
    <name evidence="1" type="ORF">BCF33_0476</name>
</gene>
<dbReference type="OrthoDB" id="9764216at2"/>
<keyword evidence="2" id="KW-1185">Reference proteome</keyword>
<dbReference type="InterPro" id="IPR008912">
    <property type="entry name" value="Uncharacterised_CoxE"/>
</dbReference>
<protein>
    <recommendedName>
        <fullName evidence="3">VWA domain containing CoxE-like protein</fullName>
    </recommendedName>
</protein>
<proteinExistence type="predicted"/>
<evidence type="ECO:0000313" key="2">
    <source>
        <dbReference type="Proteomes" id="UP000238801"/>
    </source>
</evidence>
<dbReference type="AlphaFoldDB" id="A0A2T0X7M3"/>
<dbReference type="PANTHER" id="PTHR39338">
    <property type="entry name" value="BLL5662 PROTEIN-RELATED"/>
    <property type="match status" value="1"/>
</dbReference>
<sequence>MLLTFFHALRAEGSGTTLGEWLDFLAALRAGEGGLTPDGFYWLARTALVKDETRIDRFDRAFARTFEDAGAVPIGDVLSAAALPEEWLRKLAERHLTEEERGAVNGPGGFKALMDLLRKRLEEQEGRHQGGSKWIGTAGTSPFGAYGYNPDGVRIGQDTSRHRRAAKVWDRREFRDYDDTREIGTRAIKMALRRMRRWARDGAAEELDLATTIRETARSGFIDVRTRPERRNAAKVLLLLDVGGSMDDHVRAAEDLFSAARAEFADLGTFYFHNCPYETLWRTARRRPDDAVPTRAVLNGHGSGWTCIVVGDAAMSPYEIAFPGGANEYWNEEAGEVWLRRIAEAWRRFLWINPVHEDEWRLTRSTQMIRAITGEDRMVPLTLEGLTRGMRLLA</sequence>
<dbReference type="EMBL" id="PVTT01000001">
    <property type="protein sequence ID" value="PRY94874.1"/>
    <property type="molecule type" value="Genomic_DNA"/>
</dbReference>
<dbReference type="PANTHER" id="PTHR39338:SF7">
    <property type="entry name" value="BLL6692 PROTEIN"/>
    <property type="match status" value="1"/>
</dbReference>
<accession>A0A2T0X7M3</accession>
<reference evidence="1 2" key="1">
    <citation type="submission" date="2018-03" db="EMBL/GenBank/DDBJ databases">
        <title>Genomic Encyclopedia of Archaeal and Bacterial Type Strains, Phase II (KMG-II): from individual species to whole genera.</title>
        <authorList>
            <person name="Goeker M."/>
        </authorList>
    </citation>
    <scope>NUCLEOTIDE SEQUENCE [LARGE SCALE GENOMIC DNA]</scope>
    <source>
        <strain evidence="1 2">DSM 29318</strain>
    </source>
</reference>
<name>A0A2T0X7M3_9RHOB</name>